<keyword evidence="2" id="KW-1185">Reference proteome</keyword>
<dbReference type="GeneID" id="94846824"/>
<dbReference type="EMBL" id="MLAK01001253">
    <property type="protein sequence ID" value="OHS95330.1"/>
    <property type="molecule type" value="Genomic_DNA"/>
</dbReference>
<evidence type="ECO:0000313" key="2">
    <source>
        <dbReference type="Proteomes" id="UP000179807"/>
    </source>
</evidence>
<gene>
    <name evidence="1" type="ORF">TRFO_38565</name>
</gene>
<evidence type="ECO:0000313" key="1">
    <source>
        <dbReference type="EMBL" id="OHS95330.1"/>
    </source>
</evidence>
<dbReference type="RefSeq" id="XP_068348467.1">
    <property type="nucleotide sequence ID" value="XM_068512120.1"/>
</dbReference>
<dbReference type="VEuPathDB" id="TrichDB:TRFO_38565"/>
<accession>A0A1J4J805</accession>
<organism evidence="1 2">
    <name type="scientific">Tritrichomonas foetus</name>
    <dbReference type="NCBI Taxonomy" id="1144522"/>
    <lineage>
        <taxon>Eukaryota</taxon>
        <taxon>Metamonada</taxon>
        <taxon>Parabasalia</taxon>
        <taxon>Tritrichomonadida</taxon>
        <taxon>Tritrichomonadidae</taxon>
        <taxon>Tritrichomonas</taxon>
    </lineage>
</organism>
<dbReference type="AlphaFoldDB" id="A0A1J4J805"/>
<name>A0A1J4J805_9EUKA</name>
<dbReference type="Proteomes" id="UP000179807">
    <property type="component" value="Unassembled WGS sequence"/>
</dbReference>
<proteinExistence type="predicted"/>
<comment type="caution">
    <text evidence="1">The sequence shown here is derived from an EMBL/GenBank/DDBJ whole genome shotgun (WGS) entry which is preliminary data.</text>
</comment>
<reference evidence="1" key="1">
    <citation type="submission" date="2016-10" db="EMBL/GenBank/DDBJ databases">
        <authorList>
            <person name="Benchimol M."/>
            <person name="Almeida L.G."/>
            <person name="Vasconcelos A.T."/>
            <person name="Perreira-Neves A."/>
            <person name="Rosa I.A."/>
            <person name="Tasca T."/>
            <person name="Bogo M.R."/>
            <person name="de Souza W."/>
        </authorList>
    </citation>
    <scope>NUCLEOTIDE SEQUENCE [LARGE SCALE GENOMIC DNA]</scope>
    <source>
        <strain evidence="1">K</strain>
    </source>
</reference>
<protein>
    <submittedName>
        <fullName evidence="1">Uncharacterized protein</fullName>
    </submittedName>
</protein>
<sequence>MFQLLQKASQFIAPSANESAFEVFQESYQTVLANIKNGEKSSDGIFVGALNEVQSCLTEEIENEETPCFDDFVGNSVLQKIADSIDESLPESRLEPLLSFFLSFVNTVLNRYFLQFSVNRPFTQLLGKLDSINLIDSTETTKFVSTLWEVIHPSPVMLEMLNIDNHFPLFDYLFKLALLPDVSYNFAREALLTILDSNSNSNSFEEQNEGNEEKVKREKFPEVFFEYIKNNFFPRTIEFILRVTENISKDQFTSEFLIIFNFLDNAIKYQSFECDSLIEKISSRPPSNRLLTSAFLLSSFSSPFFLQKISESFQTDSFISAIKEALDSDSQHDNYAAILFLKVCMMCNEVLNNEKLVNELIPPVNKEYADVLSAIPPEWLLFDEGSASMKSYIDDASSRIVFMSNSIDYKKLNNDSSENNERKNGQSDSVYDHLIKILSKFNKMSINAFLSLSEVIVLFVAFQPDLISKKLEEMFEDAVKQYESVHLVSLPTQGAEDSPEVRASLLAEFAKEIHATFIAAERAKAEKESNKNNDTLLESE</sequence>